<dbReference type="Proteomes" id="UP000723463">
    <property type="component" value="Unassembled WGS sequence"/>
</dbReference>
<dbReference type="EMBL" id="JAAAXW010000117">
    <property type="protein sequence ID" value="KAF9543272.1"/>
    <property type="molecule type" value="Genomic_DNA"/>
</dbReference>
<name>A0A9P6F675_9FUNG</name>
<protein>
    <recommendedName>
        <fullName evidence="3">DDE Tnp4 domain-containing protein</fullName>
    </recommendedName>
</protein>
<dbReference type="Pfam" id="PF13359">
    <property type="entry name" value="DDE_Tnp_4"/>
    <property type="match status" value="1"/>
</dbReference>
<reference evidence="4" key="1">
    <citation type="journal article" date="2020" name="Fungal Divers.">
        <title>Resolving the Mortierellaceae phylogeny through synthesis of multi-gene phylogenetics and phylogenomics.</title>
        <authorList>
            <person name="Vandepol N."/>
            <person name="Liber J."/>
            <person name="Desiro A."/>
            <person name="Na H."/>
            <person name="Kennedy M."/>
            <person name="Barry K."/>
            <person name="Grigoriev I.V."/>
            <person name="Miller A.N."/>
            <person name="O'Donnell K."/>
            <person name="Stajich J.E."/>
            <person name="Bonito G."/>
        </authorList>
    </citation>
    <scope>NUCLEOTIDE SEQUENCE</scope>
    <source>
        <strain evidence="4">NRRL 2591</strain>
    </source>
</reference>
<dbReference type="AlphaFoldDB" id="A0A9P6F675"/>
<keyword evidence="5" id="KW-1185">Reference proteome</keyword>
<dbReference type="InterPro" id="IPR027806">
    <property type="entry name" value="HARBI1_dom"/>
</dbReference>
<evidence type="ECO:0000256" key="1">
    <source>
        <dbReference type="ARBA" id="ARBA00001968"/>
    </source>
</evidence>
<evidence type="ECO:0000313" key="4">
    <source>
        <dbReference type="EMBL" id="KAF9543272.1"/>
    </source>
</evidence>
<evidence type="ECO:0000259" key="3">
    <source>
        <dbReference type="Pfam" id="PF13359"/>
    </source>
</evidence>
<organism evidence="4 5">
    <name type="scientific">Mortierella hygrophila</name>
    <dbReference type="NCBI Taxonomy" id="979708"/>
    <lineage>
        <taxon>Eukaryota</taxon>
        <taxon>Fungi</taxon>
        <taxon>Fungi incertae sedis</taxon>
        <taxon>Mucoromycota</taxon>
        <taxon>Mortierellomycotina</taxon>
        <taxon>Mortierellomycetes</taxon>
        <taxon>Mortierellales</taxon>
        <taxon>Mortierellaceae</taxon>
        <taxon>Mortierella</taxon>
    </lineage>
</organism>
<dbReference type="GO" id="GO:0046872">
    <property type="term" value="F:metal ion binding"/>
    <property type="evidence" value="ECO:0007669"/>
    <property type="project" value="UniProtKB-KW"/>
</dbReference>
<sequence length="82" mass="9178">ENDYLLADAAYTLSETVPPRYRNGLNNADDPAQATFNIIHGSARVVIKNAFGVLKFKFQSLQNLPAVNHLRDMDKVASWIMT</sequence>
<evidence type="ECO:0000256" key="2">
    <source>
        <dbReference type="ARBA" id="ARBA00022723"/>
    </source>
</evidence>
<proteinExistence type="predicted"/>
<feature type="domain" description="DDE Tnp4" evidence="3">
    <location>
        <begin position="2"/>
        <end position="77"/>
    </location>
</feature>
<comment type="caution">
    <text evidence="4">The sequence shown here is derived from an EMBL/GenBank/DDBJ whole genome shotgun (WGS) entry which is preliminary data.</text>
</comment>
<accession>A0A9P6F675</accession>
<evidence type="ECO:0000313" key="5">
    <source>
        <dbReference type="Proteomes" id="UP000723463"/>
    </source>
</evidence>
<gene>
    <name evidence="4" type="ORF">EC957_000998</name>
</gene>
<comment type="cofactor">
    <cofactor evidence="1">
        <name>a divalent metal cation</name>
        <dbReference type="ChEBI" id="CHEBI:60240"/>
    </cofactor>
</comment>
<feature type="non-terminal residue" evidence="4">
    <location>
        <position position="1"/>
    </location>
</feature>
<keyword evidence="2" id="KW-0479">Metal-binding</keyword>